<keyword evidence="1" id="KW-0472">Membrane</keyword>
<protein>
    <submittedName>
        <fullName evidence="3">Uncharacterized protein</fullName>
    </submittedName>
</protein>
<dbReference type="AlphaFoldDB" id="A0A431U067"/>
<name>A0A431U067_9BACT</name>
<feature type="chain" id="PRO_5019019601" evidence="2">
    <location>
        <begin position="36"/>
        <end position="104"/>
    </location>
</feature>
<keyword evidence="1" id="KW-0812">Transmembrane</keyword>
<evidence type="ECO:0000256" key="1">
    <source>
        <dbReference type="SAM" id="Phobius"/>
    </source>
</evidence>
<proteinExistence type="predicted"/>
<reference evidence="3 4" key="1">
    <citation type="submission" date="2018-12" db="EMBL/GenBank/DDBJ databases">
        <title>Hymenobacter gummosus sp. nov., isolated from a spring.</title>
        <authorList>
            <person name="Nie L."/>
        </authorList>
    </citation>
    <scope>NUCLEOTIDE SEQUENCE [LARGE SCALE GENOMIC DNA]</scope>
    <source>
        <strain evidence="3 4">KCTC 52166</strain>
    </source>
</reference>
<keyword evidence="1" id="KW-1133">Transmembrane helix</keyword>
<evidence type="ECO:0000256" key="2">
    <source>
        <dbReference type="SAM" id="SignalP"/>
    </source>
</evidence>
<evidence type="ECO:0000313" key="3">
    <source>
        <dbReference type="EMBL" id="RTQ48423.1"/>
    </source>
</evidence>
<dbReference type="Proteomes" id="UP000282184">
    <property type="component" value="Unassembled WGS sequence"/>
</dbReference>
<organism evidence="3 4">
    <name type="scientific">Hymenobacter gummosus</name>
    <dbReference type="NCBI Taxonomy" id="1776032"/>
    <lineage>
        <taxon>Bacteria</taxon>
        <taxon>Pseudomonadati</taxon>
        <taxon>Bacteroidota</taxon>
        <taxon>Cytophagia</taxon>
        <taxon>Cytophagales</taxon>
        <taxon>Hymenobacteraceae</taxon>
        <taxon>Hymenobacter</taxon>
    </lineage>
</organism>
<feature type="transmembrane region" description="Helical" evidence="1">
    <location>
        <begin position="82"/>
        <end position="101"/>
    </location>
</feature>
<dbReference type="RefSeq" id="WP_126694129.1">
    <property type="nucleotide sequence ID" value="NZ_RXOF01000009.1"/>
</dbReference>
<keyword evidence="4" id="KW-1185">Reference proteome</keyword>
<comment type="caution">
    <text evidence="3">The sequence shown here is derived from an EMBL/GenBank/DDBJ whole genome shotgun (WGS) entry which is preliminary data.</text>
</comment>
<accession>A0A431U067</accession>
<dbReference type="EMBL" id="RXOF01000009">
    <property type="protein sequence ID" value="RTQ48423.1"/>
    <property type="molecule type" value="Genomic_DNA"/>
</dbReference>
<sequence>MKPLLPTRRRCPLRPLRRLALLAGLELALLTPVLAQHNPIRPDSVVVPSPGADSVRTAVAVPTEPPPDAEPTPGPVRGRARWTILGACVLLTISTLLLYNVRSR</sequence>
<keyword evidence="2" id="KW-0732">Signal</keyword>
<evidence type="ECO:0000313" key="4">
    <source>
        <dbReference type="Proteomes" id="UP000282184"/>
    </source>
</evidence>
<gene>
    <name evidence="3" type="ORF">EJV47_15735</name>
</gene>
<feature type="signal peptide" evidence="2">
    <location>
        <begin position="1"/>
        <end position="35"/>
    </location>
</feature>